<evidence type="ECO:0000256" key="1">
    <source>
        <dbReference type="SAM" id="SignalP"/>
    </source>
</evidence>
<dbReference type="InterPro" id="IPR018389">
    <property type="entry name" value="DctP_fam"/>
</dbReference>
<feature type="chain" id="PRO_5046898502" evidence="1">
    <location>
        <begin position="23"/>
        <end position="374"/>
    </location>
</feature>
<accession>A0ABS6WL64</accession>
<keyword evidence="3" id="KW-1185">Reference proteome</keyword>
<dbReference type="Proteomes" id="UP001430804">
    <property type="component" value="Unassembled WGS sequence"/>
</dbReference>
<keyword evidence="1" id="KW-0732">Signal</keyword>
<comment type="caution">
    <text evidence="2">The sequence shown here is derived from an EMBL/GenBank/DDBJ whole genome shotgun (WGS) entry which is preliminary data.</text>
</comment>
<name>A0ABS6WL64_9HYPH</name>
<feature type="signal peptide" evidence="1">
    <location>
        <begin position="1"/>
        <end position="22"/>
    </location>
</feature>
<proteinExistence type="predicted"/>
<organism evidence="2 3">
    <name type="scientific">Pseudohoeflea coraliihabitans</name>
    <dbReference type="NCBI Taxonomy" id="2860393"/>
    <lineage>
        <taxon>Bacteria</taxon>
        <taxon>Pseudomonadati</taxon>
        <taxon>Pseudomonadota</taxon>
        <taxon>Alphaproteobacteria</taxon>
        <taxon>Hyphomicrobiales</taxon>
        <taxon>Rhizobiaceae</taxon>
        <taxon>Pseudohoeflea</taxon>
    </lineage>
</organism>
<dbReference type="PANTHER" id="PTHR33376">
    <property type="match status" value="1"/>
</dbReference>
<dbReference type="EMBL" id="JAHWQX010000001">
    <property type="protein sequence ID" value="MBW3095819.1"/>
    <property type="molecule type" value="Genomic_DNA"/>
</dbReference>
<sequence length="374" mass="41427">MKTKLIGAALGLTTLAATHALAQNTKKIVYASYLSPQHITNPVLTEFFKAIEEDTNGSLTVESHVGGSLLSGRDIPGGVRDGVADAGYFVGAYIPSEMPVDNYLAQFSLWNSEPLVMTAALNELVLFNCPECTEEYAKFNTRYLASYALTPYVYHCRSELTKLEDFKGKRVRGIAAYGDLARALEAVPVNVSPDEAYEALDRGILECALHSVAAQKARSYGEAAKFVILDPLGGYLGASTFNLRIPKWNDLTPDERKAITDNLPAMVTGAIFNYIEEDKKIIEEYTKTGTKFYNADPEFAAFVEDFKKDYRPNIIDKGTEMGIKDPQAISDELDRLAEKWRGLLAENGTDKETYERLLHEEIFSKIDTQSPIGE</sequence>
<dbReference type="Pfam" id="PF03480">
    <property type="entry name" value="DctP"/>
    <property type="match status" value="1"/>
</dbReference>
<gene>
    <name evidence="2" type="ORF">KY465_00845</name>
</gene>
<evidence type="ECO:0000313" key="2">
    <source>
        <dbReference type="EMBL" id="MBW3095819.1"/>
    </source>
</evidence>
<protein>
    <submittedName>
        <fullName evidence="2">C4-dicarboxylate TRAP transporter substrate-binding protein</fullName>
    </submittedName>
</protein>
<dbReference type="PANTHER" id="PTHR33376:SF15">
    <property type="entry name" value="BLL6794 PROTEIN"/>
    <property type="match status" value="1"/>
</dbReference>
<dbReference type="RefSeq" id="WP_219157459.1">
    <property type="nucleotide sequence ID" value="NZ_JAHWQX010000001.1"/>
</dbReference>
<dbReference type="CDD" id="cd13666">
    <property type="entry name" value="PBP2_TRAP_DctP_like_1"/>
    <property type="match status" value="1"/>
</dbReference>
<reference evidence="2" key="1">
    <citation type="submission" date="2021-07" db="EMBL/GenBank/DDBJ databases">
        <title>Pseudohoeflea marina sp. nov. a polyhydroxyalcanoate-producing bacterium.</title>
        <authorList>
            <person name="Zheng W."/>
            <person name="Yu S."/>
            <person name="Huang Y."/>
        </authorList>
    </citation>
    <scope>NUCLEOTIDE SEQUENCE</scope>
    <source>
        <strain evidence="2">DP4N28-3</strain>
    </source>
</reference>
<evidence type="ECO:0000313" key="3">
    <source>
        <dbReference type="Proteomes" id="UP001430804"/>
    </source>
</evidence>